<dbReference type="Gene3D" id="3.40.250.10">
    <property type="entry name" value="Rhodanese-like domain"/>
    <property type="match status" value="2"/>
</dbReference>
<dbReference type="SUPFAM" id="SSF52821">
    <property type="entry name" value="Rhodanese/Cell cycle control phosphatase"/>
    <property type="match status" value="2"/>
</dbReference>
<name>A0A239BF31_9FLAO</name>
<dbReference type="OrthoDB" id="9784009at2"/>
<protein>
    <submittedName>
        <fullName evidence="3">Glyoxylase, beta-lactamase superfamily II</fullName>
    </submittedName>
</protein>
<feature type="domain" description="Rhodanese" evidence="2">
    <location>
        <begin position="266"/>
        <end position="357"/>
    </location>
</feature>
<dbReference type="InterPro" id="IPR051682">
    <property type="entry name" value="Mito_Persulfide_Diox"/>
</dbReference>
<dbReference type="InterPro" id="IPR044528">
    <property type="entry name" value="POD-like_MBL-fold"/>
</dbReference>
<dbReference type="PROSITE" id="PS50206">
    <property type="entry name" value="RHODANESE_3"/>
    <property type="match status" value="2"/>
</dbReference>
<keyword evidence="4" id="KW-1185">Reference proteome</keyword>
<evidence type="ECO:0000256" key="1">
    <source>
        <dbReference type="ARBA" id="ARBA00022723"/>
    </source>
</evidence>
<dbReference type="SMART" id="SM00450">
    <property type="entry name" value="RHOD"/>
    <property type="match status" value="2"/>
</dbReference>
<dbReference type="Pfam" id="PF00753">
    <property type="entry name" value="Lactamase_B"/>
    <property type="match status" value="1"/>
</dbReference>
<evidence type="ECO:0000313" key="4">
    <source>
        <dbReference type="Proteomes" id="UP000198379"/>
    </source>
</evidence>
<organism evidence="3 4">
    <name type="scientific">Dokdonia pacifica</name>
    <dbReference type="NCBI Taxonomy" id="1627892"/>
    <lineage>
        <taxon>Bacteria</taxon>
        <taxon>Pseudomonadati</taxon>
        <taxon>Bacteroidota</taxon>
        <taxon>Flavobacteriia</taxon>
        <taxon>Flavobacteriales</taxon>
        <taxon>Flavobacteriaceae</taxon>
        <taxon>Dokdonia</taxon>
    </lineage>
</organism>
<evidence type="ECO:0000259" key="2">
    <source>
        <dbReference type="PROSITE" id="PS50206"/>
    </source>
</evidence>
<dbReference type="InterPro" id="IPR036873">
    <property type="entry name" value="Rhodanese-like_dom_sf"/>
</dbReference>
<sequence>MILEQMYTKCLAQGAYFISSQGEAIIIDPLREVQPYLDLAKDHDSTIKYVFLTHFHADFVSGQVDLAKATGATVILGPNAKAAYDYHGARDGEIFEVGALQIEVIHTPGHTMESTCYLLRDEEGKEQALFTGDTLFIGDVGRPDLAAKSDLTKEDLAGHLYDSLHNRIMPLSDDIIVYPAHGAGSACGKNMSSQTSDTLGNQKETNYAFKLHKEDFIKELVTGLSAPPSYFPENVAMNKRVNTDFDTIIERGTTPLSVSAFEALALQEDVLVLDTRSVSAFAKASLPGAWFIGLSGQFAPWVGAVVKDINQKIIVIAEQGKEEEVATRLSRVGYDHSLGYLKGGVEAWISEGKEVVETQEVTAQEFIDGLSNGSIAYPIDVRKDGEFATSHIDGITHMSLDEVHTNSKDLDPSRTYHVHCAGGYRSLIYASIVRSQGINMVNVLGGYGAIKKTELGTIKLTE</sequence>
<dbReference type="CDD" id="cd07724">
    <property type="entry name" value="POD-like_MBL-fold"/>
    <property type="match status" value="1"/>
</dbReference>
<dbReference type="Proteomes" id="UP000198379">
    <property type="component" value="Unassembled WGS sequence"/>
</dbReference>
<dbReference type="Gene3D" id="3.60.15.10">
    <property type="entry name" value="Ribonuclease Z/Hydroxyacylglutathione hydrolase-like"/>
    <property type="match status" value="1"/>
</dbReference>
<dbReference type="GO" id="GO:0046872">
    <property type="term" value="F:metal ion binding"/>
    <property type="evidence" value="ECO:0007669"/>
    <property type="project" value="UniProtKB-KW"/>
</dbReference>
<dbReference type="GO" id="GO:0050313">
    <property type="term" value="F:sulfur dioxygenase activity"/>
    <property type="evidence" value="ECO:0007669"/>
    <property type="project" value="InterPro"/>
</dbReference>
<dbReference type="RefSeq" id="WP_089372754.1">
    <property type="nucleotide sequence ID" value="NZ_BMEP01000005.1"/>
</dbReference>
<proteinExistence type="predicted"/>
<dbReference type="InterPro" id="IPR001763">
    <property type="entry name" value="Rhodanese-like_dom"/>
</dbReference>
<evidence type="ECO:0000313" key="3">
    <source>
        <dbReference type="EMBL" id="SNS06635.1"/>
    </source>
</evidence>
<gene>
    <name evidence="3" type="ORF">SAMN06265376_106136</name>
</gene>
<dbReference type="GO" id="GO:0006749">
    <property type="term" value="P:glutathione metabolic process"/>
    <property type="evidence" value="ECO:0007669"/>
    <property type="project" value="InterPro"/>
</dbReference>
<dbReference type="SMART" id="SM00849">
    <property type="entry name" value="Lactamase_B"/>
    <property type="match status" value="1"/>
</dbReference>
<dbReference type="FunFam" id="3.60.15.10:FF:000030">
    <property type="entry name" value="Metallo-beta-lactamase family protein"/>
    <property type="match status" value="1"/>
</dbReference>
<feature type="domain" description="Rhodanese" evidence="2">
    <location>
        <begin position="379"/>
        <end position="459"/>
    </location>
</feature>
<dbReference type="InterPro" id="IPR001279">
    <property type="entry name" value="Metallo-B-lactamas"/>
</dbReference>
<keyword evidence="1" id="KW-0479">Metal-binding</keyword>
<accession>A0A239BF31</accession>
<dbReference type="PANTHER" id="PTHR43084">
    <property type="entry name" value="PERSULFIDE DIOXYGENASE ETHE1"/>
    <property type="match status" value="1"/>
</dbReference>
<dbReference type="GO" id="GO:0070813">
    <property type="term" value="P:hydrogen sulfide metabolic process"/>
    <property type="evidence" value="ECO:0007669"/>
    <property type="project" value="TreeGrafter"/>
</dbReference>
<dbReference type="InterPro" id="IPR036866">
    <property type="entry name" value="RibonucZ/Hydroxyglut_hydro"/>
</dbReference>
<dbReference type="PANTHER" id="PTHR43084:SF1">
    <property type="entry name" value="PERSULFIDE DIOXYGENASE ETHE1, MITOCHONDRIAL"/>
    <property type="match status" value="1"/>
</dbReference>
<dbReference type="CDD" id="cd00158">
    <property type="entry name" value="RHOD"/>
    <property type="match status" value="2"/>
</dbReference>
<reference evidence="3 4" key="1">
    <citation type="submission" date="2017-06" db="EMBL/GenBank/DDBJ databases">
        <authorList>
            <person name="Kim H.J."/>
            <person name="Triplett B.A."/>
        </authorList>
    </citation>
    <scope>NUCLEOTIDE SEQUENCE [LARGE SCALE GENOMIC DNA]</scope>
    <source>
        <strain evidence="3 4">DSM 25597</strain>
    </source>
</reference>
<dbReference type="SUPFAM" id="SSF56281">
    <property type="entry name" value="Metallo-hydrolase/oxidoreductase"/>
    <property type="match status" value="1"/>
</dbReference>
<dbReference type="EMBL" id="FZNY01000006">
    <property type="protein sequence ID" value="SNS06635.1"/>
    <property type="molecule type" value="Genomic_DNA"/>
</dbReference>
<dbReference type="Pfam" id="PF00581">
    <property type="entry name" value="Rhodanese"/>
    <property type="match status" value="2"/>
</dbReference>
<dbReference type="AlphaFoldDB" id="A0A239BF31"/>